<evidence type="ECO:0000259" key="5">
    <source>
        <dbReference type="PROSITE" id="PS50931"/>
    </source>
</evidence>
<evidence type="ECO:0000313" key="7">
    <source>
        <dbReference type="Proteomes" id="UP001165367"/>
    </source>
</evidence>
<evidence type="ECO:0000256" key="3">
    <source>
        <dbReference type="ARBA" id="ARBA00023125"/>
    </source>
</evidence>
<dbReference type="Gene3D" id="3.40.190.10">
    <property type="entry name" value="Periplasmic binding protein-like II"/>
    <property type="match status" value="2"/>
</dbReference>
<dbReference type="Pfam" id="PF03466">
    <property type="entry name" value="LysR_substrate"/>
    <property type="match status" value="1"/>
</dbReference>
<comment type="similarity">
    <text evidence="1">Belongs to the LysR transcriptional regulatory family.</text>
</comment>
<evidence type="ECO:0000256" key="1">
    <source>
        <dbReference type="ARBA" id="ARBA00009437"/>
    </source>
</evidence>
<dbReference type="InterPro" id="IPR000847">
    <property type="entry name" value="LysR_HTH_N"/>
</dbReference>
<dbReference type="PROSITE" id="PS50931">
    <property type="entry name" value="HTH_LYSR"/>
    <property type="match status" value="1"/>
</dbReference>
<dbReference type="EMBL" id="JAKLTR010000002">
    <property type="protein sequence ID" value="MCG2613320.1"/>
    <property type="molecule type" value="Genomic_DNA"/>
</dbReference>
<reference evidence="6" key="1">
    <citation type="submission" date="2022-01" db="EMBL/GenBank/DDBJ databases">
        <authorList>
            <person name="Jo J.-H."/>
            <person name="Im W.-T."/>
        </authorList>
    </citation>
    <scope>NUCLEOTIDE SEQUENCE</scope>
    <source>
        <strain evidence="6">NA20</strain>
    </source>
</reference>
<organism evidence="6 7">
    <name type="scientific">Terrimonas ginsenosidimutans</name>
    <dbReference type="NCBI Taxonomy" id="2908004"/>
    <lineage>
        <taxon>Bacteria</taxon>
        <taxon>Pseudomonadati</taxon>
        <taxon>Bacteroidota</taxon>
        <taxon>Chitinophagia</taxon>
        <taxon>Chitinophagales</taxon>
        <taxon>Chitinophagaceae</taxon>
        <taxon>Terrimonas</taxon>
    </lineage>
</organism>
<protein>
    <submittedName>
        <fullName evidence="6">LysR family transcriptional regulator</fullName>
    </submittedName>
</protein>
<dbReference type="InterPro" id="IPR005119">
    <property type="entry name" value="LysR_subst-bd"/>
</dbReference>
<dbReference type="SUPFAM" id="SSF53850">
    <property type="entry name" value="Periplasmic binding protein-like II"/>
    <property type="match status" value="1"/>
</dbReference>
<evidence type="ECO:0000313" key="6">
    <source>
        <dbReference type="EMBL" id="MCG2613320.1"/>
    </source>
</evidence>
<feature type="domain" description="HTH lysR-type" evidence="5">
    <location>
        <begin position="20"/>
        <end position="77"/>
    </location>
</feature>
<evidence type="ECO:0000256" key="4">
    <source>
        <dbReference type="ARBA" id="ARBA00023163"/>
    </source>
</evidence>
<keyword evidence="7" id="KW-1185">Reference proteome</keyword>
<comment type="caution">
    <text evidence="6">The sequence shown here is derived from an EMBL/GenBank/DDBJ whole genome shotgun (WGS) entry which is preliminary data.</text>
</comment>
<dbReference type="PANTHER" id="PTHR30346">
    <property type="entry name" value="TRANSCRIPTIONAL DUAL REGULATOR HCAR-RELATED"/>
    <property type="match status" value="1"/>
</dbReference>
<name>A0ABS9KM16_9BACT</name>
<dbReference type="Gene3D" id="1.10.10.10">
    <property type="entry name" value="Winged helix-like DNA-binding domain superfamily/Winged helix DNA-binding domain"/>
    <property type="match status" value="1"/>
</dbReference>
<gene>
    <name evidence="6" type="ORF">LZZ85_03475</name>
</gene>
<sequence length="305" mass="35087">MLKNAKFGFIDAETASIPDMTTQQIGYFLQLSEELHYWRTSYKMNATQSVISRQIKSLEEELQVQLFVRSNRKVELTPAGKFLQQQWKPLFERVHSAARYARKIHQGEGGSVIINHPGSISFDILPVLLSRIASLYSDVKVELIQIKHSLEIEMLRSYEVDLCYSRHLYEDDLITSTLIRQDHLALVVPEAHPITRKAEISSRTLQNERFILSTLTDGEAYQLKIDEIFATYAIKPNIRFESDFGSVILSLVAKKLGISIMPFSYSQAKPPGVRFIKLPFEVPLYLLWRKDEENAVIRNVLDLII</sequence>
<evidence type="ECO:0000256" key="2">
    <source>
        <dbReference type="ARBA" id="ARBA00023015"/>
    </source>
</evidence>
<proteinExistence type="inferred from homology"/>
<dbReference type="InterPro" id="IPR036390">
    <property type="entry name" value="WH_DNA-bd_sf"/>
</dbReference>
<dbReference type="Proteomes" id="UP001165367">
    <property type="component" value="Unassembled WGS sequence"/>
</dbReference>
<dbReference type="SUPFAM" id="SSF46785">
    <property type="entry name" value="Winged helix' DNA-binding domain"/>
    <property type="match status" value="1"/>
</dbReference>
<keyword evidence="3" id="KW-0238">DNA-binding</keyword>
<dbReference type="PANTHER" id="PTHR30346:SF28">
    <property type="entry name" value="HTH-TYPE TRANSCRIPTIONAL REGULATOR CYNR"/>
    <property type="match status" value="1"/>
</dbReference>
<dbReference type="CDD" id="cd08414">
    <property type="entry name" value="PBP2_LTTR_aromatics_like"/>
    <property type="match status" value="1"/>
</dbReference>
<accession>A0ABS9KM16</accession>
<dbReference type="Pfam" id="PF00126">
    <property type="entry name" value="HTH_1"/>
    <property type="match status" value="1"/>
</dbReference>
<dbReference type="InterPro" id="IPR036388">
    <property type="entry name" value="WH-like_DNA-bd_sf"/>
</dbReference>
<keyword evidence="2" id="KW-0805">Transcription regulation</keyword>
<dbReference type="RefSeq" id="WP_237868549.1">
    <property type="nucleotide sequence ID" value="NZ_JAKLTR010000002.1"/>
</dbReference>
<keyword evidence="4" id="KW-0804">Transcription</keyword>